<dbReference type="RefSeq" id="WP_151124612.1">
    <property type="nucleotide sequence ID" value="NZ_CP088081.1"/>
</dbReference>
<name>A0A643FDT8_IDEDE</name>
<keyword evidence="2" id="KW-0732">Signal</keyword>
<proteinExistence type="predicted"/>
<gene>
    <name evidence="3" type="ORF">F7Q92_13275</name>
</gene>
<dbReference type="Proteomes" id="UP000430120">
    <property type="component" value="Unassembled WGS sequence"/>
</dbReference>
<evidence type="ECO:0000313" key="4">
    <source>
        <dbReference type="Proteomes" id="UP000430120"/>
    </source>
</evidence>
<evidence type="ECO:0000256" key="1">
    <source>
        <dbReference type="SAM" id="MobiDB-lite"/>
    </source>
</evidence>
<accession>A0A643FDT8</accession>
<organism evidence="3 4">
    <name type="scientific">Ideonella dechloratans</name>
    <dbReference type="NCBI Taxonomy" id="36863"/>
    <lineage>
        <taxon>Bacteria</taxon>
        <taxon>Pseudomonadati</taxon>
        <taxon>Pseudomonadota</taxon>
        <taxon>Betaproteobacteria</taxon>
        <taxon>Burkholderiales</taxon>
        <taxon>Sphaerotilaceae</taxon>
        <taxon>Ideonella</taxon>
    </lineage>
</organism>
<sequence length="145" mass="15729">MNRRNPLRLLGAAALAGAALSAHATDVGVSISVVQPGVYGRIDIGNTAPPPVVYAQPMIITPGVVAVQRQPIYLYVPPGHQKNWRKYCGRYNACGQPVYFVQEGWVRERYDERGHRPPGPPGRGYDDDGPGHGHGHGKGHDKHGH</sequence>
<evidence type="ECO:0000313" key="3">
    <source>
        <dbReference type="EMBL" id="KAB0580633.1"/>
    </source>
</evidence>
<evidence type="ECO:0000256" key="2">
    <source>
        <dbReference type="SAM" id="SignalP"/>
    </source>
</evidence>
<evidence type="ECO:0008006" key="5">
    <source>
        <dbReference type="Google" id="ProtNLM"/>
    </source>
</evidence>
<feature type="chain" id="PRO_5024820412" description="DUF3300 domain-containing protein" evidence="2">
    <location>
        <begin position="25"/>
        <end position="145"/>
    </location>
</feature>
<comment type="caution">
    <text evidence="3">The sequence shown here is derived from an EMBL/GenBank/DDBJ whole genome shotgun (WGS) entry which is preliminary data.</text>
</comment>
<feature type="compositionally biased region" description="Basic residues" evidence="1">
    <location>
        <begin position="133"/>
        <end position="145"/>
    </location>
</feature>
<feature type="signal peptide" evidence="2">
    <location>
        <begin position="1"/>
        <end position="24"/>
    </location>
</feature>
<reference evidence="3 4" key="1">
    <citation type="submission" date="2019-09" db="EMBL/GenBank/DDBJ databases">
        <title>Draft genome sequences of 48 bacterial type strains from the CCUG.</title>
        <authorList>
            <person name="Tunovic T."/>
            <person name="Pineiro-Iglesias B."/>
            <person name="Unosson C."/>
            <person name="Inganas E."/>
            <person name="Ohlen M."/>
            <person name="Cardew S."/>
            <person name="Jensie-Markopoulos S."/>
            <person name="Salva-Serra F."/>
            <person name="Jaen-Luchoro D."/>
            <person name="Karlsson R."/>
            <person name="Svensson-Stadler L."/>
            <person name="Chun J."/>
            <person name="Moore E."/>
        </authorList>
    </citation>
    <scope>NUCLEOTIDE SEQUENCE [LARGE SCALE GENOMIC DNA]</scope>
    <source>
        <strain evidence="3 4">CCUG 30977</strain>
    </source>
</reference>
<protein>
    <recommendedName>
        <fullName evidence="5">DUF3300 domain-containing protein</fullName>
    </recommendedName>
</protein>
<dbReference type="EMBL" id="VZPB01000031">
    <property type="protein sequence ID" value="KAB0580633.1"/>
    <property type="molecule type" value="Genomic_DNA"/>
</dbReference>
<feature type="region of interest" description="Disordered" evidence="1">
    <location>
        <begin position="111"/>
        <end position="145"/>
    </location>
</feature>
<dbReference type="OrthoDB" id="8536851at2"/>
<dbReference type="AlphaFoldDB" id="A0A643FDT8"/>
<keyword evidence="4" id="KW-1185">Reference proteome</keyword>